<name>A0A226EYF6_FOLCA</name>
<protein>
    <submittedName>
        <fullName evidence="1">Uncharacterized protein</fullName>
    </submittedName>
</protein>
<sequence>MANQLPSCIQTDRMLLIIILTVVEARKSALKSEEDSFSDQNLEFPMDNEDDMLDGSISLKYFQRGRSSLTELYMNSTLENGQQPVYTISDQYPSPFSLKSSLV</sequence>
<dbReference type="Proteomes" id="UP000198287">
    <property type="component" value="Unassembled WGS sequence"/>
</dbReference>
<proteinExistence type="predicted"/>
<evidence type="ECO:0000313" key="2">
    <source>
        <dbReference type="Proteomes" id="UP000198287"/>
    </source>
</evidence>
<comment type="caution">
    <text evidence="1">The sequence shown here is derived from an EMBL/GenBank/DDBJ whole genome shotgun (WGS) entry which is preliminary data.</text>
</comment>
<evidence type="ECO:0000313" key="1">
    <source>
        <dbReference type="EMBL" id="OXA61891.1"/>
    </source>
</evidence>
<reference evidence="1 2" key="1">
    <citation type="submission" date="2015-12" db="EMBL/GenBank/DDBJ databases">
        <title>The genome of Folsomia candida.</title>
        <authorList>
            <person name="Faddeeva A."/>
            <person name="Derks M.F."/>
            <person name="Anvar Y."/>
            <person name="Smit S."/>
            <person name="Van Straalen N."/>
            <person name="Roelofs D."/>
        </authorList>
    </citation>
    <scope>NUCLEOTIDE SEQUENCE [LARGE SCALE GENOMIC DNA]</scope>
    <source>
        <strain evidence="1 2">VU population</strain>
        <tissue evidence="1">Whole body</tissue>
    </source>
</reference>
<gene>
    <name evidence="1" type="ORF">Fcan01_02021</name>
</gene>
<keyword evidence="2" id="KW-1185">Reference proteome</keyword>
<dbReference type="AlphaFoldDB" id="A0A226EYF6"/>
<organism evidence="1 2">
    <name type="scientific">Folsomia candida</name>
    <name type="common">Springtail</name>
    <dbReference type="NCBI Taxonomy" id="158441"/>
    <lineage>
        <taxon>Eukaryota</taxon>
        <taxon>Metazoa</taxon>
        <taxon>Ecdysozoa</taxon>
        <taxon>Arthropoda</taxon>
        <taxon>Hexapoda</taxon>
        <taxon>Collembola</taxon>
        <taxon>Entomobryomorpha</taxon>
        <taxon>Isotomoidea</taxon>
        <taxon>Isotomidae</taxon>
        <taxon>Proisotominae</taxon>
        <taxon>Folsomia</taxon>
    </lineage>
</organism>
<accession>A0A226EYF6</accession>
<dbReference type="EMBL" id="LNIX01000001">
    <property type="protein sequence ID" value="OXA61891.1"/>
    <property type="molecule type" value="Genomic_DNA"/>
</dbReference>